<dbReference type="Pfam" id="PF00528">
    <property type="entry name" value="BPD_transp_1"/>
    <property type="match status" value="1"/>
</dbReference>
<feature type="transmembrane region" description="Helical" evidence="7">
    <location>
        <begin position="86"/>
        <end position="110"/>
    </location>
</feature>
<evidence type="ECO:0000313" key="10">
    <source>
        <dbReference type="EMBL" id="MBA5777380.1"/>
    </source>
</evidence>
<keyword evidence="11" id="KW-1185">Reference proteome</keyword>
<keyword evidence="4 7" id="KW-0812">Transmembrane</keyword>
<dbReference type="PANTHER" id="PTHR30151">
    <property type="entry name" value="ALKANE SULFONATE ABC TRANSPORTER-RELATED, MEMBRANE SUBUNIT"/>
    <property type="match status" value="1"/>
</dbReference>
<evidence type="ECO:0000256" key="8">
    <source>
        <dbReference type="SAM" id="MobiDB-lite"/>
    </source>
</evidence>
<feature type="transmembrane region" description="Helical" evidence="7">
    <location>
        <begin position="150"/>
        <end position="168"/>
    </location>
</feature>
<dbReference type="PROSITE" id="PS50928">
    <property type="entry name" value="ABC_TM1"/>
    <property type="match status" value="1"/>
</dbReference>
<dbReference type="InterPro" id="IPR035906">
    <property type="entry name" value="MetI-like_sf"/>
</dbReference>
<keyword evidence="5 7" id="KW-1133">Transmembrane helix</keyword>
<dbReference type="RefSeq" id="WP_182164708.1">
    <property type="nucleotide sequence ID" value="NZ_JACFXV010000048.1"/>
</dbReference>
<keyword evidence="3" id="KW-1003">Cell membrane</keyword>
<evidence type="ECO:0000256" key="3">
    <source>
        <dbReference type="ARBA" id="ARBA00022475"/>
    </source>
</evidence>
<evidence type="ECO:0000256" key="5">
    <source>
        <dbReference type="ARBA" id="ARBA00022989"/>
    </source>
</evidence>
<dbReference type="GO" id="GO:0005886">
    <property type="term" value="C:plasma membrane"/>
    <property type="evidence" value="ECO:0007669"/>
    <property type="project" value="UniProtKB-SubCell"/>
</dbReference>
<dbReference type="GO" id="GO:0055085">
    <property type="term" value="P:transmembrane transport"/>
    <property type="evidence" value="ECO:0007669"/>
    <property type="project" value="InterPro"/>
</dbReference>
<proteinExistence type="inferred from homology"/>
<feature type="transmembrane region" description="Helical" evidence="7">
    <location>
        <begin position="205"/>
        <end position="233"/>
    </location>
</feature>
<comment type="subcellular location">
    <subcellularLocation>
        <location evidence="1 7">Cell membrane</location>
        <topology evidence="1 7">Multi-pass membrane protein</topology>
    </subcellularLocation>
</comment>
<feature type="transmembrane region" description="Helical" evidence="7">
    <location>
        <begin position="253"/>
        <end position="279"/>
    </location>
</feature>
<dbReference type="SUPFAM" id="SSF161098">
    <property type="entry name" value="MetI-like"/>
    <property type="match status" value="1"/>
</dbReference>
<feature type="domain" description="ABC transmembrane type-1" evidence="9">
    <location>
        <begin position="87"/>
        <end position="271"/>
    </location>
</feature>
<dbReference type="AlphaFoldDB" id="A0A839ACC3"/>
<evidence type="ECO:0000259" key="9">
    <source>
        <dbReference type="PROSITE" id="PS50928"/>
    </source>
</evidence>
<evidence type="ECO:0000256" key="4">
    <source>
        <dbReference type="ARBA" id="ARBA00022692"/>
    </source>
</evidence>
<protein>
    <submittedName>
        <fullName evidence="10">ABC transporter permease</fullName>
    </submittedName>
</protein>
<evidence type="ECO:0000256" key="1">
    <source>
        <dbReference type="ARBA" id="ARBA00004651"/>
    </source>
</evidence>
<evidence type="ECO:0000256" key="2">
    <source>
        <dbReference type="ARBA" id="ARBA00022448"/>
    </source>
</evidence>
<feature type="region of interest" description="Disordered" evidence="8">
    <location>
        <begin position="1"/>
        <end position="30"/>
    </location>
</feature>
<keyword evidence="2 7" id="KW-0813">Transport</keyword>
<dbReference type="InterPro" id="IPR000515">
    <property type="entry name" value="MetI-like"/>
</dbReference>
<evidence type="ECO:0000313" key="11">
    <source>
        <dbReference type="Proteomes" id="UP000541109"/>
    </source>
</evidence>
<dbReference type="Proteomes" id="UP000541109">
    <property type="component" value="Unassembled WGS sequence"/>
</dbReference>
<organism evidence="10 11">
    <name type="scientific">Stappia albiluteola</name>
    <dbReference type="NCBI Taxonomy" id="2758565"/>
    <lineage>
        <taxon>Bacteria</taxon>
        <taxon>Pseudomonadati</taxon>
        <taxon>Pseudomonadota</taxon>
        <taxon>Alphaproteobacteria</taxon>
        <taxon>Hyphomicrobiales</taxon>
        <taxon>Stappiaceae</taxon>
        <taxon>Stappia</taxon>
    </lineage>
</organism>
<reference evidence="10 11" key="1">
    <citation type="submission" date="2020-07" db="EMBL/GenBank/DDBJ databases">
        <title>Stappia sp., F7233, whole genome shotgun sequencing project.</title>
        <authorList>
            <person name="Jiang S."/>
            <person name="Liu Z.W."/>
            <person name="Du Z.J."/>
        </authorList>
    </citation>
    <scope>NUCLEOTIDE SEQUENCE [LARGE SCALE GENOMIC DNA]</scope>
    <source>
        <strain evidence="10 11">F7233</strain>
    </source>
</reference>
<feature type="transmembrane region" description="Helical" evidence="7">
    <location>
        <begin position="122"/>
        <end position="144"/>
    </location>
</feature>
<feature type="transmembrane region" description="Helical" evidence="7">
    <location>
        <begin position="35"/>
        <end position="58"/>
    </location>
</feature>
<dbReference type="CDD" id="cd06261">
    <property type="entry name" value="TM_PBP2"/>
    <property type="match status" value="1"/>
</dbReference>
<comment type="similarity">
    <text evidence="7">Belongs to the binding-protein-dependent transport system permease family.</text>
</comment>
<evidence type="ECO:0000256" key="6">
    <source>
        <dbReference type="ARBA" id="ARBA00023136"/>
    </source>
</evidence>
<evidence type="ECO:0000256" key="7">
    <source>
        <dbReference type="RuleBase" id="RU363032"/>
    </source>
</evidence>
<gene>
    <name evidence="10" type="ORF">H2509_09595</name>
</gene>
<accession>A0A839ACC3</accession>
<sequence>MSFPASETDLGAGVSASPTSLATDGGRSGGGRSRILRFAVPVFMLVLLVAAWSLYVAAYDVPHYILPSPRRVAEALVADWSVLGPALLVTLKITFLALLIALVGGVALAVLLSESRLAELALYPYAVILQVTPIVAIAPLILIYVPSTQAALLICAWIVAFFPVLSNTTQGLKSTDHNLLDLFRLYGASRWQTLAYLKMPNALPYFLAGLRIAGGLALIAAVVAEFAAGSAGAGSGLAFRLIESQFRLNIPRLFAALILLSMTGVLIFAVTSFVSHLLLRRWHESALKREV</sequence>
<dbReference type="Gene3D" id="1.10.3720.10">
    <property type="entry name" value="MetI-like"/>
    <property type="match status" value="1"/>
</dbReference>
<dbReference type="PANTHER" id="PTHR30151:SF41">
    <property type="entry name" value="ABC TRANSPORTER PERMEASE PROTEIN"/>
    <property type="match status" value="1"/>
</dbReference>
<dbReference type="EMBL" id="JACFXV010000048">
    <property type="protein sequence ID" value="MBA5777380.1"/>
    <property type="molecule type" value="Genomic_DNA"/>
</dbReference>
<keyword evidence="6 7" id="KW-0472">Membrane</keyword>
<name>A0A839ACC3_9HYPH</name>
<comment type="caution">
    <text evidence="10">The sequence shown here is derived from an EMBL/GenBank/DDBJ whole genome shotgun (WGS) entry which is preliminary data.</text>
</comment>